<accession>A0ACB9F5Q7</accession>
<organism evidence="1 2">
    <name type="scientific">Cichorium intybus</name>
    <name type="common">Chicory</name>
    <dbReference type="NCBI Taxonomy" id="13427"/>
    <lineage>
        <taxon>Eukaryota</taxon>
        <taxon>Viridiplantae</taxon>
        <taxon>Streptophyta</taxon>
        <taxon>Embryophyta</taxon>
        <taxon>Tracheophyta</taxon>
        <taxon>Spermatophyta</taxon>
        <taxon>Magnoliopsida</taxon>
        <taxon>eudicotyledons</taxon>
        <taxon>Gunneridae</taxon>
        <taxon>Pentapetalae</taxon>
        <taxon>asterids</taxon>
        <taxon>campanulids</taxon>
        <taxon>Asterales</taxon>
        <taxon>Asteraceae</taxon>
        <taxon>Cichorioideae</taxon>
        <taxon>Cichorieae</taxon>
        <taxon>Cichoriinae</taxon>
        <taxon>Cichorium</taxon>
    </lineage>
</organism>
<sequence>MKDNSLNDLQKSYFDVLGLGCSSEVLLIEMILKPLEGVHHVSIIVPSRTVIVLTGRRVDCGWWRFPATEVYAKGLRISYPLNLSLEC</sequence>
<keyword evidence="2" id="KW-1185">Reference proteome</keyword>
<dbReference type="Proteomes" id="UP001055811">
    <property type="component" value="Linkage Group LG03"/>
</dbReference>
<name>A0ACB9F5Q7_CICIN</name>
<comment type="caution">
    <text evidence="1">The sequence shown here is derived from an EMBL/GenBank/DDBJ whole genome shotgun (WGS) entry which is preliminary data.</text>
</comment>
<dbReference type="EMBL" id="CM042011">
    <property type="protein sequence ID" value="KAI3766113.1"/>
    <property type="molecule type" value="Genomic_DNA"/>
</dbReference>
<evidence type="ECO:0000313" key="1">
    <source>
        <dbReference type="EMBL" id="KAI3766113.1"/>
    </source>
</evidence>
<gene>
    <name evidence="1" type="ORF">L2E82_16163</name>
</gene>
<reference evidence="1 2" key="2">
    <citation type="journal article" date="2022" name="Mol. Ecol. Resour.">
        <title>The genomes of chicory, endive, great burdock and yacon provide insights into Asteraceae paleo-polyploidization history and plant inulin production.</title>
        <authorList>
            <person name="Fan W."/>
            <person name="Wang S."/>
            <person name="Wang H."/>
            <person name="Wang A."/>
            <person name="Jiang F."/>
            <person name="Liu H."/>
            <person name="Zhao H."/>
            <person name="Xu D."/>
            <person name="Zhang Y."/>
        </authorList>
    </citation>
    <scope>NUCLEOTIDE SEQUENCE [LARGE SCALE GENOMIC DNA]</scope>
    <source>
        <strain evidence="2">cv. Punajuju</strain>
        <tissue evidence="1">Leaves</tissue>
    </source>
</reference>
<protein>
    <submittedName>
        <fullName evidence="1">Uncharacterized protein</fullName>
    </submittedName>
</protein>
<evidence type="ECO:0000313" key="2">
    <source>
        <dbReference type="Proteomes" id="UP001055811"/>
    </source>
</evidence>
<reference evidence="2" key="1">
    <citation type="journal article" date="2022" name="Mol. Ecol. Resour.">
        <title>The genomes of chicory, endive, great burdock and yacon provide insights into Asteraceae palaeo-polyploidization history and plant inulin production.</title>
        <authorList>
            <person name="Fan W."/>
            <person name="Wang S."/>
            <person name="Wang H."/>
            <person name="Wang A."/>
            <person name="Jiang F."/>
            <person name="Liu H."/>
            <person name="Zhao H."/>
            <person name="Xu D."/>
            <person name="Zhang Y."/>
        </authorList>
    </citation>
    <scope>NUCLEOTIDE SEQUENCE [LARGE SCALE GENOMIC DNA]</scope>
    <source>
        <strain evidence="2">cv. Punajuju</strain>
    </source>
</reference>
<proteinExistence type="predicted"/>